<protein>
    <submittedName>
        <fullName evidence="1">Uncharacterized protein</fullName>
    </submittedName>
</protein>
<evidence type="ECO:0000313" key="2">
    <source>
        <dbReference type="Proteomes" id="UP000010408"/>
    </source>
</evidence>
<name>L1NFC8_9PORP</name>
<comment type="caution">
    <text evidence="1">The sequence shown here is derived from an EMBL/GenBank/DDBJ whole genome shotgun (WGS) entry which is preliminary data.</text>
</comment>
<sequence length="99" mass="10583">MPLAPSFWNLCSCPRVALPIPLLSMGCLRGVQRETSTDESPTESIHGENSYLGYRYSCLSSGILNHTPPSASPRSPPSALSGQVAPVWHEAVISCLCTP</sequence>
<dbReference type="Proteomes" id="UP000010408">
    <property type="component" value="Unassembled WGS sequence"/>
</dbReference>
<dbReference type="STRING" id="1127696.HMPREF9134_00719"/>
<dbReference type="HOGENOM" id="CLU_2317807_0_0_10"/>
<proteinExistence type="predicted"/>
<evidence type="ECO:0000313" key="1">
    <source>
        <dbReference type="EMBL" id="EKY01985.1"/>
    </source>
</evidence>
<reference evidence="1 2" key="1">
    <citation type="submission" date="2012-05" db="EMBL/GenBank/DDBJ databases">
        <authorList>
            <person name="Weinstock G."/>
            <person name="Sodergren E."/>
            <person name="Lobos E.A."/>
            <person name="Fulton L."/>
            <person name="Fulton R."/>
            <person name="Courtney L."/>
            <person name="Fronick C."/>
            <person name="O'Laughlin M."/>
            <person name="Godfrey J."/>
            <person name="Wilson R.M."/>
            <person name="Miner T."/>
            <person name="Farmer C."/>
            <person name="Delehaunty K."/>
            <person name="Cordes M."/>
            <person name="Minx P."/>
            <person name="Tomlinson C."/>
            <person name="Chen J."/>
            <person name="Wollam A."/>
            <person name="Pepin K.H."/>
            <person name="Bhonagiri V."/>
            <person name="Zhang X."/>
            <person name="Suruliraj S."/>
            <person name="Warren W."/>
            <person name="Mitreva M."/>
            <person name="Mardis E.R."/>
            <person name="Wilson R.K."/>
        </authorList>
    </citation>
    <scope>NUCLEOTIDE SEQUENCE [LARGE SCALE GENOMIC DNA]</scope>
    <source>
        <strain evidence="1 2">F0037</strain>
    </source>
</reference>
<gene>
    <name evidence="1" type="ORF">HMPREF9134_00719</name>
</gene>
<dbReference type="AlphaFoldDB" id="L1NFC8"/>
<organism evidence="1 2">
    <name type="scientific">Porphyromonas catoniae F0037</name>
    <dbReference type="NCBI Taxonomy" id="1127696"/>
    <lineage>
        <taxon>Bacteria</taxon>
        <taxon>Pseudomonadati</taxon>
        <taxon>Bacteroidota</taxon>
        <taxon>Bacteroidia</taxon>
        <taxon>Bacteroidales</taxon>
        <taxon>Porphyromonadaceae</taxon>
        <taxon>Porphyromonas</taxon>
    </lineage>
</organism>
<dbReference type="EMBL" id="AMEQ01000020">
    <property type="protein sequence ID" value="EKY01985.1"/>
    <property type="molecule type" value="Genomic_DNA"/>
</dbReference>
<accession>L1NFC8</accession>